<feature type="domain" description="Purine catabolism PurC-like" evidence="2">
    <location>
        <begin position="5"/>
        <end position="124"/>
    </location>
</feature>
<evidence type="ECO:0000259" key="2">
    <source>
        <dbReference type="Pfam" id="PF07905"/>
    </source>
</evidence>
<evidence type="ECO:0000259" key="3">
    <source>
        <dbReference type="Pfam" id="PF13556"/>
    </source>
</evidence>
<evidence type="ECO:0000256" key="1">
    <source>
        <dbReference type="ARBA" id="ARBA00006754"/>
    </source>
</evidence>
<proteinExistence type="inferred from homology"/>
<feature type="domain" description="PucR C-terminal helix-turn-helix" evidence="3">
    <location>
        <begin position="469"/>
        <end position="527"/>
    </location>
</feature>
<comment type="caution">
    <text evidence="5">The sequence shown here is derived from an EMBL/GenBank/DDBJ whole genome shotgun (WGS) entry which is preliminary data.</text>
</comment>
<dbReference type="EMBL" id="JBHTBY010000017">
    <property type="protein sequence ID" value="MFC7322605.1"/>
    <property type="molecule type" value="Genomic_DNA"/>
</dbReference>
<dbReference type="Proteomes" id="UP001596494">
    <property type="component" value="Unassembled WGS sequence"/>
</dbReference>
<dbReference type="Gene3D" id="1.10.10.2840">
    <property type="entry name" value="PucR C-terminal helix-turn-helix domain"/>
    <property type="match status" value="1"/>
</dbReference>
<organism evidence="5 6">
    <name type="scientific">Halobacillus campisalis</name>
    <dbReference type="NCBI Taxonomy" id="435909"/>
    <lineage>
        <taxon>Bacteria</taxon>
        <taxon>Bacillati</taxon>
        <taxon>Bacillota</taxon>
        <taxon>Bacilli</taxon>
        <taxon>Bacillales</taxon>
        <taxon>Bacillaceae</taxon>
        <taxon>Halobacillus</taxon>
    </lineage>
</organism>
<sequence length="533" mass="60295">MKVSEVLHMPALEGCHVIAGETGIDREILHVNMMDAPDIARFLKPQELLVTTAYHVKDQPELLLELVEAMNAQGCAALGIKTKRFLQKIPVEVIKLADELGFPIIELPSSTSLGDIVNQTLSNILDKKTNELRLAIDTHKQFSQHIMSGKGLHKLLKSLADMLHVPVALLDQYANPIAASDPKLTLNHLAKGIYVKGGNTVPEASRYYSFSTVPDRRTYSVFPVFTHEKRAGSLIVFSPIHKEDHSSQLTIEQAANVISFELIKENALKQYSRRVKNEFFLNFTEGMFSSQEEIINRAKEFSLENNAPYFCAIGKVVTKGFSSYTQTQIETDQIYEHIEEELIKFSLSTYLFTRGDQCILLFKVDGSAKENHDYVVSSLKLIQDNVKDRFGRCISFGISNLSRNLLNVRKGYKEAQDALQTGLRTGEEGFIQSYRTKDVMELLRVVPEEDLKEFYDNALNRLAGEDETLLDTLFVHLETHSQISETAKRLFVHRNTVVYRLEKCEELLGGKLSDAETTMQIRLALRIKTMLGF</sequence>
<evidence type="ECO:0000259" key="4">
    <source>
        <dbReference type="Pfam" id="PF17853"/>
    </source>
</evidence>
<feature type="domain" description="CdaR GGDEF-like" evidence="4">
    <location>
        <begin position="290"/>
        <end position="420"/>
    </location>
</feature>
<dbReference type="InterPro" id="IPR051448">
    <property type="entry name" value="CdaR-like_regulators"/>
</dbReference>
<dbReference type="Pfam" id="PF17853">
    <property type="entry name" value="GGDEF_2"/>
    <property type="match status" value="1"/>
</dbReference>
<dbReference type="Pfam" id="PF13556">
    <property type="entry name" value="HTH_30"/>
    <property type="match status" value="1"/>
</dbReference>
<dbReference type="PANTHER" id="PTHR33744:SF1">
    <property type="entry name" value="DNA-BINDING TRANSCRIPTIONAL ACTIVATOR ADER"/>
    <property type="match status" value="1"/>
</dbReference>
<evidence type="ECO:0000313" key="5">
    <source>
        <dbReference type="EMBL" id="MFC7322605.1"/>
    </source>
</evidence>
<dbReference type="PANTHER" id="PTHR33744">
    <property type="entry name" value="CARBOHYDRATE DIACID REGULATOR"/>
    <property type="match status" value="1"/>
</dbReference>
<comment type="similarity">
    <text evidence="1">Belongs to the CdaR family.</text>
</comment>
<dbReference type="InterPro" id="IPR041522">
    <property type="entry name" value="CdaR_GGDEF"/>
</dbReference>
<name>A0ABW2K6Z5_9BACI</name>
<evidence type="ECO:0000313" key="6">
    <source>
        <dbReference type="Proteomes" id="UP001596494"/>
    </source>
</evidence>
<reference evidence="6" key="1">
    <citation type="journal article" date="2019" name="Int. J. Syst. Evol. Microbiol.">
        <title>The Global Catalogue of Microorganisms (GCM) 10K type strain sequencing project: providing services to taxonomists for standard genome sequencing and annotation.</title>
        <authorList>
            <consortium name="The Broad Institute Genomics Platform"/>
            <consortium name="The Broad Institute Genome Sequencing Center for Infectious Disease"/>
            <person name="Wu L."/>
            <person name="Ma J."/>
        </authorList>
    </citation>
    <scope>NUCLEOTIDE SEQUENCE [LARGE SCALE GENOMIC DNA]</scope>
    <source>
        <strain evidence="6">CCUG 73951</strain>
    </source>
</reference>
<dbReference type="InterPro" id="IPR025736">
    <property type="entry name" value="PucR_C-HTH_dom"/>
</dbReference>
<dbReference type="Pfam" id="PF07905">
    <property type="entry name" value="PucR"/>
    <property type="match status" value="1"/>
</dbReference>
<gene>
    <name evidence="5" type="ORF">ACFQMN_17205</name>
</gene>
<dbReference type="RefSeq" id="WP_289214977.1">
    <property type="nucleotide sequence ID" value="NZ_JAPVRC010000002.1"/>
</dbReference>
<dbReference type="InterPro" id="IPR042070">
    <property type="entry name" value="PucR_C-HTH_sf"/>
</dbReference>
<accession>A0ABW2K6Z5</accession>
<keyword evidence="6" id="KW-1185">Reference proteome</keyword>
<dbReference type="InterPro" id="IPR012914">
    <property type="entry name" value="PucR_dom"/>
</dbReference>
<protein>
    <submittedName>
        <fullName evidence="5">PucR family transcriptional regulator</fullName>
    </submittedName>
</protein>